<gene>
    <name evidence="2" type="ORF">MFLO_08197</name>
</gene>
<evidence type="ECO:0000313" key="2">
    <source>
        <dbReference type="EMBL" id="EUJ31777.1"/>
    </source>
</evidence>
<evidence type="ECO:0000313" key="3">
    <source>
        <dbReference type="Proteomes" id="UP000019249"/>
    </source>
</evidence>
<dbReference type="Proteomes" id="UP000019249">
    <property type="component" value="Unassembled WGS sequence"/>
</dbReference>
<proteinExistence type="predicted"/>
<organism evidence="2 3">
    <name type="scientific">Listeria floridensis FSL S10-1187</name>
    <dbReference type="NCBI Taxonomy" id="1265817"/>
    <lineage>
        <taxon>Bacteria</taxon>
        <taxon>Bacillati</taxon>
        <taxon>Bacillota</taxon>
        <taxon>Bacilli</taxon>
        <taxon>Bacillales</taxon>
        <taxon>Listeriaceae</taxon>
        <taxon>Listeria</taxon>
    </lineage>
</organism>
<dbReference type="EMBL" id="AODF01000015">
    <property type="protein sequence ID" value="EUJ31777.1"/>
    <property type="molecule type" value="Genomic_DNA"/>
</dbReference>
<keyword evidence="3" id="KW-1185">Reference proteome</keyword>
<comment type="caution">
    <text evidence="2">The sequence shown here is derived from an EMBL/GenBank/DDBJ whole genome shotgun (WGS) entry which is preliminary data.</text>
</comment>
<accession>A0ABP3B077</accession>
<evidence type="ECO:0000256" key="1">
    <source>
        <dbReference type="SAM" id="MobiDB-lite"/>
    </source>
</evidence>
<feature type="region of interest" description="Disordered" evidence="1">
    <location>
        <begin position="103"/>
        <end position="128"/>
    </location>
</feature>
<protein>
    <submittedName>
        <fullName evidence="2">Uncharacterized protein</fullName>
    </submittedName>
</protein>
<sequence>MDWKNKSQIIFDKPRQTWRGLFTQGGNTMKITAPRIPDQLTSQVSISTDETVFNQVHFSGEFPLAESEHYIIENSRFENAYFSDTYYPRIEFTDVSFEKKRPSESCPALKRHSPQLVHRLQTNRDRPL</sequence>
<name>A0ABP3B077_9LIST</name>
<reference evidence="2 3" key="1">
    <citation type="journal article" date="2014" name="Int. J. Syst. Evol. Microbiol.">
        <title>Listeria floridensis sp. nov., Listeria aquatica sp. nov., Listeria cornellensis sp. nov., Listeria riparia sp. nov. and Listeria grandensis sp. nov., from agricultural and natural environments.</title>
        <authorList>
            <person name="den Bakker H.C."/>
            <person name="Warchocki S."/>
            <person name="Wright E.M."/>
            <person name="Allred A.F."/>
            <person name="Ahlstrom C."/>
            <person name="Manuel C.S."/>
            <person name="Stasiewicz M.J."/>
            <person name="Burrell A."/>
            <person name="Roof S."/>
            <person name="Strawn L."/>
            <person name="Fortes E.D."/>
            <person name="Nightingale K.K."/>
            <person name="Kephart D."/>
            <person name="Wiedmann M."/>
        </authorList>
    </citation>
    <scope>NUCLEOTIDE SEQUENCE [LARGE SCALE GENOMIC DNA]</scope>
    <source>
        <strain evidence="2 3">FSL S10-1187</strain>
    </source>
</reference>